<dbReference type="EMBL" id="CP042652">
    <property type="protein sequence ID" value="QKE29056.1"/>
    <property type="molecule type" value="Genomic_DNA"/>
</dbReference>
<dbReference type="AlphaFoldDB" id="A0A6M8EIA5"/>
<keyword evidence="7 9" id="KW-0378">Hydrolase</keyword>
<dbReference type="GO" id="GO:0005975">
    <property type="term" value="P:carbohydrate metabolic process"/>
    <property type="evidence" value="ECO:0007669"/>
    <property type="project" value="UniProtKB-UniRule"/>
</dbReference>
<sequence>MKNNNEHFFLEQKELIDALSSKIIANLEEAILHKGSASLLVSGGSTPKPLFEKLSSFDIPWEKVKIALCDERWIDKNHKDSNEKLVRDSLLVNFAKKAQFVSMYQENINIEDAQELCSDIYKKELFPLDVLILGMGNDGHTASLFPNNIKLKESLETLNKICICMKPDTAPYERMSLTKTAILSASNIYLHFEGVEKRNVYKKVLEGANSNDMPISAILNQDKKKIEVYYK</sequence>
<evidence type="ECO:0000256" key="1">
    <source>
        <dbReference type="ARBA" id="ARBA00000832"/>
    </source>
</evidence>
<name>A0A6M8EIA5_9BACT</name>
<evidence type="ECO:0000256" key="6">
    <source>
        <dbReference type="ARBA" id="ARBA00020337"/>
    </source>
</evidence>
<dbReference type="Gene3D" id="3.40.50.1360">
    <property type="match status" value="1"/>
</dbReference>
<feature type="domain" description="Glucosamine/galactosamine-6-phosphate isomerase" evidence="8">
    <location>
        <begin position="12"/>
        <end position="222"/>
    </location>
</feature>
<comment type="catalytic activity">
    <reaction evidence="1 7">
        <text>6-phospho-D-glucono-1,5-lactone + H2O = 6-phospho-D-gluconate + H(+)</text>
        <dbReference type="Rhea" id="RHEA:12556"/>
        <dbReference type="ChEBI" id="CHEBI:15377"/>
        <dbReference type="ChEBI" id="CHEBI:15378"/>
        <dbReference type="ChEBI" id="CHEBI:57955"/>
        <dbReference type="ChEBI" id="CHEBI:58759"/>
        <dbReference type="EC" id="3.1.1.31"/>
    </reaction>
</comment>
<dbReference type="InterPro" id="IPR006148">
    <property type="entry name" value="Glc/Gal-6P_isomerase"/>
</dbReference>
<evidence type="ECO:0000313" key="10">
    <source>
        <dbReference type="Proteomes" id="UP000503483"/>
    </source>
</evidence>
<evidence type="ECO:0000259" key="8">
    <source>
        <dbReference type="Pfam" id="PF01182"/>
    </source>
</evidence>
<evidence type="ECO:0000313" key="9">
    <source>
        <dbReference type="EMBL" id="QKE29056.1"/>
    </source>
</evidence>
<dbReference type="InterPro" id="IPR037171">
    <property type="entry name" value="NagB/RpiA_transferase-like"/>
</dbReference>
<evidence type="ECO:0000256" key="4">
    <source>
        <dbReference type="ARBA" id="ARBA00010662"/>
    </source>
</evidence>
<dbReference type="CDD" id="cd01400">
    <property type="entry name" value="6PGL"/>
    <property type="match status" value="1"/>
</dbReference>
<dbReference type="UniPathway" id="UPA00115">
    <property type="reaction ID" value="UER00409"/>
</dbReference>
<comment type="similarity">
    <text evidence="4 7">Belongs to the glucosamine/galactosamine-6-phosphate isomerase family. 6-phosphogluconolactonase subfamily.</text>
</comment>
<reference evidence="9 10" key="1">
    <citation type="submission" date="2019-08" db="EMBL/GenBank/DDBJ databases">
        <title>Complete genome sequence of Arcobacter acticola.</title>
        <authorList>
            <person name="Miller W."/>
        </authorList>
    </citation>
    <scope>NUCLEOTIDE SEQUENCE [LARGE SCALE GENOMIC DNA]</scope>
    <source>
        <strain evidence="9 10">KCTC 52212</strain>
    </source>
</reference>
<evidence type="ECO:0000256" key="2">
    <source>
        <dbReference type="ARBA" id="ARBA00002681"/>
    </source>
</evidence>
<dbReference type="EC" id="3.1.1.31" evidence="5 7"/>
<comment type="function">
    <text evidence="2 7">Hydrolysis of 6-phosphogluconolactone to 6-phosphogluconate.</text>
</comment>
<evidence type="ECO:0000256" key="5">
    <source>
        <dbReference type="ARBA" id="ARBA00013198"/>
    </source>
</evidence>
<dbReference type="KEGG" id="paco:AACT_1909"/>
<dbReference type="RefSeq" id="WP_172126610.1">
    <property type="nucleotide sequence ID" value="NZ_CP042652.1"/>
</dbReference>
<protein>
    <recommendedName>
        <fullName evidence="6 7">6-phosphogluconolactonase</fullName>
        <shortName evidence="7">6PGL</shortName>
        <ecNumber evidence="5 7">3.1.1.31</ecNumber>
    </recommendedName>
</protein>
<evidence type="ECO:0000256" key="7">
    <source>
        <dbReference type="RuleBase" id="RU365095"/>
    </source>
</evidence>
<dbReference type="InterPro" id="IPR005900">
    <property type="entry name" value="6-phosphogluconolactonase_DevB"/>
</dbReference>
<dbReference type="GO" id="GO:0006098">
    <property type="term" value="P:pentose-phosphate shunt"/>
    <property type="evidence" value="ECO:0007669"/>
    <property type="project" value="UniProtKB-UniPathway"/>
</dbReference>
<dbReference type="Proteomes" id="UP000503483">
    <property type="component" value="Chromosome"/>
</dbReference>
<dbReference type="PANTHER" id="PTHR11054:SF0">
    <property type="entry name" value="6-PHOSPHOGLUCONOLACTONASE"/>
    <property type="match status" value="1"/>
</dbReference>
<gene>
    <name evidence="9" type="primary">pgl2</name>
    <name evidence="7" type="synonym">pgl</name>
    <name evidence="9" type="ORF">AACT_1909</name>
</gene>
<dbReference type="GO" id="GO:0017057">
    <property type="term" value="F:6-phosphogluconolactonase activity"/>
    <property type="evidence" value="ECO:0007669"/>
    <property type="project" value="UniProtKB-UniRule"/>
</dbReference>
<accession>A0A6M8EIA5</accession>
<dbReference type="InterPro" id="IPR039104">
    <property type="entry name" value="6PGL"/>
</dbReference>
<dbReference type="NCBIfam" id="TIGR01198">
    <property type="entry name" value="pgl"/>
    <property type="match status" value="1"/>
</dbReference>
<evidence type="ECO:0000256" key="3">
    <source>
        <dbReference type="ARBA" id="ARBA00004961"/>
    </source>
</evidence>
<dbReference type="Pfam" id="PF01182">
    <property type="entry name" value="Glucosamine_iso"/>
    <property type="match status" value="1"/>
</dbReference>
<dbReference type="PANTHER" id="PTHR11054">
    <property type="entry name" value="6-PHOSPHOGLUCONOLACTONASE"/>
    <property type="match status" value="1"/>
</dbReference>
<organism evidence="9 10">
    <name type="scientific">Arcobacter acticola</name>
    <dbReference type="NCBI Taxonomy" id="1849015"/>
    <lineage>
        <taxon>Bacteria</taxon>
        <taxon>Pseudomonadati</taxon>
        <taxon>Campylobacterota</taxon>
        <taxon>Epsilonproteobacteria</taxon>
        <taxon>Campylobacterales</taxon>
        <taxon>Arcobacteraceae</taxon>
        <taxon>Arcobacter</taxon>
    </lineage>
</organism>
<comment type="pathway">
    <text evidence="3 7">Carbohydrate degradation; pentose phosphate pathway; D-ribulose 5-phosphate from D-glucose 6-phosphate (oxidative stage): step 2/3.</text>
</comment>
<dbReference type="SUPFAM" id="SSF100950">
    <property type="entry name" value="NagB/RpiA/CoA transferase-like"/>
    <property type="match status" value="1"/>
</dbReference>
<proteinExistence type="inferred from homology"/>
<keyword evidence="10" id="KW-1185">Reference proteome</keyword>